<feature type="domain" description="STAS" evidence="3">
    <location>
        <begin position="27"/>
        <end position="111"/>
    </location>
</feature>
<feature type="transmembrane region" description="Helical" evidence="2">
    <location>
        <begin position="322"/>
        <end position="345"/>
    </location>
</feature>
<dbReference type="GO" id="GO:0005548">
    <property type="term" value="F:phospholipid transporter activity"/>
    <property type="evidence" value="ECO:0007669"/>
    <property type="project" value="TreeGrafter"/>
</dbReference>
<comment type="similarity">
    <text evidence="2">Belongs to the MlaE permease family.</text>
</comment>
<evidence type="ECO:0000256" key="2">
    <source>
        <dbReference type="RuleBase" id="RU362044"/>
    </source>
</evidence>
<comment type="function">
    <text evidence="1">Could be part of an ABC transporter complex.</text>
</comment>
<feature type="transmembrane region" description="Helical" evidence="2">
    <location>
        <begin position="214"/>
        <end position="234"/>
    </location>
</feature>
<feature type="transmembrane region" description="Helical" evidence="2">
    <location>
        <begin position="288"/>
        <end position="310"/>
    </location>
</feature>
<dbReference type="PANTHER" id="PTHR30188:SF3">
    <property type="entry name" value="ABC TRANSPORTER PERMEASE"/>
    <property type="match status" value="1"/>
</dbReference>
<dbReference type="GO" id="GO:0043190">
    <property type="term" value="C:ATP-binding cassette (ABC) transporter complex"/>
    <property type="evidence" value="ECO:0007669"/>
    <property type="project" value="InterPro"/>
</dbReference>
<dbReference type="EMBL" id="SNXY01000006">
    <property type="protein sequence ID" value="TDP87674.1"/>
    <property type="molecule type" value="Genomic_DNA"/>
</dbReference>
<protein>
    <submittedName>
        <fullName evidence="4">Phospholipid/cholesterol/gamma-HCH transport system permease protein</fullName>
    </submittedName>
</protein>
<keyword evidence="2" id="KW-0997">Cell inner membrane</keyword>
<comment type="subcellular location">
    <subcellularLocation>
        <location evidence="2">Cell inner membrane</location>
        <topology evidence="2">Multi-pass membrane protein</topology>
    </subcellularLocation>
</comment>
<keyword evidence="2" id="KW-1003">Cell membrane</keyword>
<dbReference type="InterPro" id="IPR030802">
    <property type="entry name" value="Permease_MalE"/>
</dbReference>
<dbReference type="InterPro" id="IPR003453">
    <property type="entry name" value="ABC_MlaE_roteobac"/>
</dbReference>
<feature type="transmembrane region" description="Helical" evidence="2">
    <location>
        <begin position="365"/>
        <end position="383"/>
    </location>
</feature>
<evidence type="ECO:0000313" key="4">
    <source>
        <dbReference type="EMBL" id="TDP87674.1"/>
    </source>
</evidence>
<dbReference type="RefSeq" id="WP_126541603.1">
    <property type="nucleotide sequence ID" value="NZ_BSPM01000008.1"/>
</dbReference>
<keyword evidence="5" id="KW-1185">Reference proteome</keyword>
<dbReference type="PROSITE" id="PS50801">
    <property type="entry name" value="STAS"/>
    <property type="match status" value="1"/>
</dbReference>
<dbReference type="SUPFAM" id="SSF52091">
    <property type="entry name" value="SpoIIaa-like"/>
    <property type="match status" value="1"/>
</dbReference>
<gene>
    <name evidence="4" type="ORF">EDD54_1573</name>
</gene>
<reference evidence="4 5" key="1">
    <citation type="submission" date="2019-03" db="EMBL/GenBank/DDBJ databases">
        <title>Genomic Encyclopedia of Type Strains, Phase IV (KMG-IV): sequencing the most valuable type-strain genomes for metagenomic binning, comparative biology and taxonomic classification.</title>
        <authorList>
            <person name="Goeker M."/>
        </authorList>
    </citation>
    <scope>NUCLEOTIDE SEQUENCE [LARGE SCALE GENOMIC DNA]</scope>
    <source>
        <strain evidence="4 5">DSM 102969</strain>
    </source>
</reference>
<dbReference type="OrthoDB" id="9805022at2"/>
<proteinExistence type="inferred from homology"/>
<dbReference type="InterPro" id="IPR002645">
    <property type="entry name" value="STAS_dom"/>
</dbReference>
<evidence type="ECO:0000256" key="1">
    <source>
        <dbReference type="ARBA" id="ARBA00003787"/>
    </source>
</evidence>
<dbReference type="InterPro" id="IPR036513">
    <property type="entry name" value="STAS_dom_sf"/>
</dbReference>
<dbReference type="Proteomes" id="UP000294547">
    <property type="component" value="Unassembled WGS sequence"/>
</dbReference>
<accession>A0A4R6RM88</accession>
<name>A0A4R6RM88_9HYPH</name>
<dbReference type="InterPro" id="IPR058548">
    <property type="entry name" value="MlaB-like_STAS"/>
</dbReference>
<evidence type="ECO:0000259" key="3">
    <source>
        <dbReference type="PROSITE" id="PS50801"/>
    </source>
</evidence>
<keyword evidence="2" id="KW-0472">Membrane</keyword>
<dbReference type="Pfam" id="PF02405">
    <property type="entry name" value="MlaE"/>
    <property type="match status" value="1"/>
</dbReference>
<evidence type="ECO:0000313" key="5">
    <source>
        <dbReference type="Proteomes" id="UP000294547"/>
    </source>
</evidence>
<feature type="transmembrane region" description="Helical" evidence="2">
    <location>
        <begin position="255"/>
        <end position="282"/>
    </location>
</feature>
<keyword evidence="2" id="KW-1133">Transmembrane helix</keyword>
<dbReference type="Pfam" id="PF13466">
    <property type="entry name" value="STAS_2"/>
    <property type="match status" value="1"/>
</dbReference>
<dbReference type="NCBIfam" id="TIGR00056">
    <property type="entry name" value="MlaE family lipid ABC transporter permease subunit"/>
    <property type="match status" value="1"/>
</dbReference>
<dbReference type="Gene3D" id="3.30.750.24">
    <property type="entry name" value="STAS domain"/>
    <property type="match status" value="1"/>
</dbReference>
<organism evidence="4 5">
    <name type="scientific">Oharaeibacter diazotrophicus</name>
    <dbReference type="NCBI Taxonomy" id="1920512"/>
    <lineage>
        <taxon>Bacteria</taxon>
        <taxon>Pseudomonadati</taxon>
        <taxon>Pseudomonadota</taxon>
        <taxon>Alphaproteobacteria</taxon>
        <taxon>Hyphomicrobiales</taxon>
        <taxon>Pleomorphomonadaceae</taxon>
        <taxon>Oharaeibacter</taxon>
    </lineage>
</organism>
<dbReference type="PANTHER" id="PTHR30188">
    <property type="entry name" value="ABC TRANSPORTER PERMEASE PROTEIN-RELATED"/>
    <property type="match status" value="1"/>
</dbReference>
<keyword evidence="2" id="KW-0812">Transmembrane</keyword>
<feature type="transmembrane region" description="Helical" evidence="2">
    <location>
        <begin position="179"/>
        <end position="202"/>
    </location>
</feature>
<comment type="caution">
    <text evidence="4">The sequence shown here is derived from an EMBL/GenBank/DDBJ whole genome shotgun (WGS) entry which is preliminary data.</text>
</comment>
<sequence>MTSDSVGTAAASGTAAATAEAGGAGTLVRLEGRWTIDAAAAAARALESALPGDGRVVIDGSGIDRIDTAGAFLVEQARRRVAAAGRAVTLDGFSDNARTLIAAVEKTGLSEPAPAKPGNFVVGFLARVGRQAAEIVADGVRVLDTLGEFAVASFAMLTWRRRMRWPAFVNHLDRTALQAVPIVALMSFLIGMIIAQQGGFYFRTYGAELFVVDLVGILVCREIGVLLTAIMVAGRSGSAFTAEIGSMKMREEIDALTVLGVSPVDVLVVPRLLALVVALPILTLVADLASLAGAWVVVTFYIGIPSDTFFQRLQQAMTPTYFMIGIVKAPFMALVVGLMACVEGMKVQGSAESLGSHTTSSVVKAIFMVIVMDGVFAMFFAALGI</sequence>
<dbReference type="AlphaFoldDB" id="A0A4R6RM88"/>